<gene>
    <name evidence="2" type="ORF">SCLCIDRAFT_1223773</name>
</gene>
<dbReference type="AlphaFoldDB" id="A0A0C2ZHZ1"/>
<proteinExistence type="predicted"/>
<accession>A0A0C2ZHZ1</accession>
<reference evidence="2 3" key="1">
    <citation type="submission" date="2014-04" db="EMBL/GenBank/DDBJ databases">
        <authorList>
            <consortium name="DOE Joint Genome Institute"/>
            <person name="Kuo A."/>
            <person name="Kohler A."/>
            <person name="Nagy L.G."/>
            <person name="Floudas D."/>
            <person name="Copeland A."/>
            <person name="Barry K.W."/>
            <person name="Cichocki N."/>
            <person name="Veneault-Fourrey C."/>
            <person name="LaButti K."/>
            <person name="Lindquist E.A."/>
            <person name="Lipzen A."/>
            <person name="Lundell T."/>
            <person name="Morin E."/>
            <person name="Murat C."/>
            <person name="Sun H."/>
            <person name="Tunlid A."/>
            <person name="Henrissat B."/>
            <person name="Grigoriev I.V."/>
            <person name="Hibbett D.S."/>
            <person name="Martin F."/>
            <person name="Nordberg H.P."/>
            <person name="Cantor M.N."/>
            <person name="Hua S.X."/>
        </authorList>
    </citation>
    <scope>NUCLEOTIDE SEQUENCE [LARGE SCALE GENOMIC DNA]</scope>
    <source>
        <strain evidence="2 3">Foug A</strain>
    </source>
</reference>
<dbReference type="EMBL" id="KN822211">
    <property type="protein sequence ID" value="KIM52417.1"/>
    <property type="molecule type" value="Genomic_DNA"/>
</dbReference>
<dbReference type="InParanoid" id="A0A0C2ZHZ1"/>
<evidence type="ECO:0000313" key="2">
    <source>
        <dbReference type="EMBL" id="KIM52417.1"/>
    </source>
</evidence>
<sequence length="136" mass="15400">MPAGSKGVPTKHRQPAVKEYSICTDTANLYRTRAIPYQKVRGLDVSVETSRPYVAEVEFVFPTSLFANRLRSTSGCSFHPCIRPKNRPSAAPMSSSRKQRPQQGLRLIPHLPVCLEITFIRDHDLRIFPVGEPRIR</sequence>
<feature type="region of interest" description="Disordered" evidence="1">
    <location>
        <begin position="81"/>
        <end position="103"/>
    </location>
</feature>
<reference evidence="3" key="2">
    <citation type="submission" date="2015-01" db="EMBL/GenBank/DDBJ databases">
        <title>Evolutionary Origins and Diversification of the Mycorrhizal Mutualists.</title>
        <authorList>
            <consortium name="DOE Joint Genome Institute"/>
            <consortium name="Mycorrhizal Genomics Consortium"/>
            <person name="Kohler A."/>
            <person name="Kuo A."/>
            <person name="Nagy L.G."/>
            <person name="Floudas D."/>
            <person name="Copeland A."/>
            <person name="Barry K.W."/>
            <person name="Cichocki N."/>
            <person name="Veneault-Fourrey C."/>
            <person name="LaButti K."/>
            <person name="Lindquist E.A."/>
            <person name="Lipzen A."/>
            <person name="Lundell T."/>
            <person name="Morin E."/>
            <person name="Murat C."/>
            <person name="Riley R."/>
            <person name="Ohm R."/>
            <person name="Sun H."/>
            <person name="Tunlid A."/>
            <person name="Henrissat B."/>
            <person name="Grigoriev I.V."/>
            <person name="Hibbett D.S."/>
            <person name="Martin F."/>
        </authorList>
    </citation>
    <scope>NUCLEOTIDE SEQUENCE [LARGE SCALE GENOMIC DNA]</scope>
    <source>
        <strain evidence="3">Foug A</strain>
    </source>
</reference>
<protein>
    <submittedName>
        <fullName evidence="2">Uncharacterized protein</fullName>
    </submittedName>
</protein>
<dbReference type="Proteomes" id="UP000053989">
    <property type="component" value="Unassembled WGS sequence"/>
</dbReference>
<evidence type="ECO:0000256" key="1">
    <source>
        <dbReference type="SAM" id="MobiDB-lite"/>
    </source>
</evidence>
<dbReference type="HOGENOM" id="CLU_1876654_0_0_1"/>
<evidence type="ECO:0000313" key="3">
    <source>
        <dbReference type="Proteomes" id="UP000053989"/>
    </source>
</evidence>
<name>A0A0C2ZHZ1_9AGAM</name>
<keyword evidence="3" id="KW-1185">Reference proteome</keyword>
<organism evidence="2 3">
    <name type="scientific">Scleroderma citrinum Foug A</name>
    <dbReference type="NCBI Taxonomy" id="1036808"/>
    <lineage>
        <taxon>Eukaryota</taxon>
        <taxon>Fungi</taxon>
        <taxon>Dikarya</taxon>
        <taxon>Basidiomycota</taxon>
        <taxon>Agaricomycotina</taxon>
        <taxon>Agaricomycetes</taxon>
        <taxon>Agaricomycetidae</taxon>
        <taxon>Boletales</taxon>
        <taxon>Sclerodermatineae</taxon>
        <taxon>Sclerodermataceae</taxon>
        <taxon>Scleroderma</taxon>
    </lineage>
</organism>